<dbReference type="InterPro" id="IPR021373">
    <property type="entry name" value="DUF2993"/>
</dbReference>
<proteinExistence type="predicted"/>
<comment type="caution">
    <text evidence="1">The sequence shown here is derived from an EMBL/GenBank/DDBJ whole genome shotgun (WGS) entry which is preliminary data.</text>
</comment>
<dbReference type="EMBL" id="LJOY01000001">
    <property type="protein sequence ID" value="OBQ27395.1"/>
    <property type="molecule type" value="Genomic_DNA"/>
</dbReference>
<sequence length="238" mass="25966">MTEPSSPNTTNSKVRIITKVLTSAIKLWLRSQLSQVSHLQVQIEASDRQLLSGCIPGVLIAASNAVYQGIYLTQIELQAEKIQLNVASILKGQPLQLSAIVPVVGKLIMTEPDLNKSLSSPLLLTAINDVLITVLAEYSLNSKSITWRKITLENQGLILHGNPSSDPDGSFFNIYLGLELLNGQELQLTQIQVVTDQQVLNLLGTSPYIINLGTDVDIEKIALSPKQLTCYGRINVNP</sequence>
<dbReference type="Pfam" id="PF11209">
    <property type="entry name" value="LmeA"/>
    <property type="match status" value="1"/>
</dbReference>
<dbReference type="AlphaFoldDB" id="A0A1B7W277"/>
<evidence type="ECO:0008006" key="3">
    <source>
        <dbReference type="Google" id="ProtNLM"/>
    </source>
</evidence>
<evidence type="ECO:0000313" key="2">
    <source>
        <dbReference type="Proteomes" id="UP000092382"/>
    </source>
</evidence>
<evidence type="ECO:0000313" key="1">
    <source>
        <dbReference type="EMBL" id="OBQ27395.1"/>
    </source>
</evidence>
<protein>
    <recommendedName>
        <fullName evidence="3">DUF2993 domain-containing protein</fullName>
    </recommendedName>
</protein>
<gene>
    <name evidence="1" type="ORF">AN481_00275</name>
</gene>
<accession>A0A1B7W277</accession>
<reference evidence="1 2" key="1">
    <citation type="submission" date="2015-09" db="EMBL/GenBank/DDBJ databases">
        <title>Whole genome shotgun sequence assembly of Aphanizomenon flos-aquae UKL13.</title>
        <authorList>
            <person name="Driscoll C."/>
        </authorList>
    </citation>
    <scope>NUCLEOTIDE SEQUENCE [LARGE SCALE GENOMIC DNA]</scope>
    <source>
        <strain evidence="1">MDT13</strain>
    </source>
</reference>
<dbReference type="STRING" id="1803587.GCA_001593825_02325"/>
<dbReference type="PATRIC" id="fig|1710894.3.peg.2224"/>
<dbReference type="Proteomes" id="UP000092382">
    <property type="component" value="Unassembled WGS sequence"/>
</dbReference>
<name>A0A1B7W277_APHFL</name>
<organism evidence="1 2">
    <name type="scientific">Aphanizomenon flos-aquae LD13</name>
    <dbReference type="NCBI Taxonomy" id="1710894"/>
    <lineage>
        <taxon>Bacteria</taxon>
        <taxon>Bacillati</taxon>
        <taxon>Cyanobacteriota</taxon>
        <taxon>Cyanophyceae</taxon>
        <taxon>Nostocales</taxon>
        <taxon>Aphanizomenonaceae</taxon>
        <taxon>Aphanizomenon</taxon>
    </lineage>
</organism>